<keyword evidence="5 7" id="KW-1133">Transmembrane helix</keyword>
<dbReference type="EMBL" id="RQXW01000006">
    <property type="protein sequence ID" value="RTE66231.1"/>
    <property type="molecule type" value="Genomic_DNA"/>
</dbReference>
<feature type="transmembrane region" description="Helical" evidence="7">
    <location>
        <begin position="99"/>
        <end position="119"/>
    </location>
</feature>
<evidence type="ECO:0000256" key="4">
    <source>
        <dbReference type="ARBA" id="ARBA00022692"/>
    </source>
</evidence>
<dbReference type="OrthoDB" id="9810457at2"/>
<evidence type="ECO:0000256" key="1">
    <source>
        <dbReference type="ARBA" id="ARBA00004141"/>
    </source>
</evidence>
<keyword evidence="6 7" id="KW-0472">Membrane</keyword>
<feature type="transmembrane region" description="Helical" evidence="7">
    <location>
        <begin position="125"/>
        <end position="146"/>
    </location>
</feature>
<dbReference type="InterPro" id="IPR004776">
    <property type="entry name" value="Mem_transp_PIN-like"/>
</dbReference>
<dbReference type="Proteomes" id="UP000283087">
    <property type="component" value="Unassembled WGS sequence"/>
</dbReference>
<name>A0A430KRU7_9GAMM</name>
<dbReference type="GO" id="GO:0055085">
    <property type="term" value="P:transmembrane transport"/>
    <property type="evidence" value="ECO:0007669"/>
    <property type="project" value="InterPro"/>
</dbReference>
<dbReference type="PANTHER" id="PTHR36838">
    <property type="entry name" value="AUXIN EFFLUX CARRIER FAMILY PROTEIN"/>
    <property type="match status" value="1"/>
</dbReference>
<feature type="transmembrane region" description="Helical" evidence="7">
    <location>
        <begin position="199"/>
        <end position="218"/>
    </location>
</feature>
<gene>
    <name evidence="8" type="ORF">EH243_08940</name>
</gene>
<evidence type="ECO:0000256" key="5">
    <source>
        <dbReference type="ARBA" id="ARBA00022989"/>
    </source>
</evidence>
<keyword evidence="9" id="KW-1185">Reference proteome</keyword>
<feature type="transmembrane region" description="Helical" evidence="7">
    <location>
        <begin position="289"/>
        <end position="312"/>
    </location>
</feature>
<feature type="transmembrane region" description="Helical" evidence="7">
    <location>
        <begin position="6"/>
        <end position="26"/>
    </location>
</feature>
<feature type="transmembrane region" description="Helical" evidence="7">
    <location>
        <begin position="66"/>
        <end position="87"/>
    </location>
</feature>
<feature type="transmembrane region" description="Helical" evidence="7">
    <location>
        <begin position="257"/>
        <end position="277"/>
    </location>
</feature>
<keyword evidence="4 7" id="KW-0812">Transmembrane</keyword>
<keyword evidence="3" id="KW-1003">Cell membrane</keyword>
<dbReference type="PANTHER" id="PTHR36838:SF3">
    <property type="entry name" value="TRANSPORTER AUXIN EFFLUX CARRIER EC FAMILY"/>
    <property type="match status" value="1"/>
</dbReference>
<feature type="transmembrane region" description="Helical" evidence="7">
    <location>
        <begin position="38"/>
        <end position="54"/>
    </location>
</feature>
<organism evidence="8 9">
    <name type="scientific">Amphritea opalescens</name>
    <dbReference type="NCBI Taxonomy" id="2490544"/>
    <lineage>
        <taxon>Bacteria</taxon>
        <taxon>Pseudomonadati</taxon>
        <taxon>Pseudomonadota</taxon>
        <taxon>Gammaproteobacteria</taxon>
        <taxon>Oceanospirillales</taxon>
        <taxon>Oceanospirillaceae</taxon>
        <taxon>Amphritea</taxon>
    </lineage>
</organism>
<dbReference type="AlphaFoldDB" id="A0A430KRU7"/>
<evidence type="ECO:0000313" key="9">
    <source>
        <dbReference type="Proteomes" id="UP000283087"/>
    </source>
</evidence>
<feature type="transmembrane region" description="Helical" evidence="7">
    <location>
        <begin position="167"/>
        <end position="187"/>
    </location>
</feature>
<dbReference type="GO" id="GO:0016020">
    <property type="term" value="C:membrane"/>
    <property type="evidence" value="ECO:0007669"/>
    <property type="project" value="UniProtKB-SubCell"/>
</dbReference>
<keyword evidence="2" id="KW-0813">Transport</keyword>
<evidence type="ECO:0000313" key="8">
    <source>
        <dbReference type="EMBL" id="RTE66231.1"/>
    </source>
</evidence>
<evidence type="ECO:0000256" key="3">
    <source>
        <dbReference type="ARBA" id="ARBA00022475"/>
    </source>
</evidence>
<protein>
    <submittedName>
        <fullName evidence="8">AEC family transporter</fullName>
    </submittedName>
</protein>
<dbReference type="Pfam" id="PF03547">
    <property type="entry name" value="Mem_trans"/>
    <property type="match status" value="1"/>
</dbReference>
<comment type="subcellular location">
    <subcellularLocation>
        <location evidence="1">Membrane</location>
        <topology evidence="1">Multi-pass membrane protein</topology>
    </subcellularLocation>
</comment>
<evidence type="ECO:0000256" key="6">
    <source>
        <dbReference type="ARBA" id="ARBA00023136"/>
    </source>
</evidence>
<evidence type="ECO:0000256" key="7">
    <source>
        <dbReference type="SAM" id="Phobius"/>
    </source>
</evidence>
<dbReference type="RefSeq" id="WP_126158304.1">
    <property type="nucleotide sequence ID" value="NZ_RQXW01000006.1"/>
</dbReference>
<proteinExistence type="predicted"/>
<sequence>MLTMIGITAPIFLLILVGYIASRVGIIPRESLPGMSSFVLYLALPVLIFHKLTQMDLGTIVDSQYLMVYAVAGVLSFFTVFFVSRMIRRDSLSFAGLKGMGSAMPNSVFIGFPVALQFFDQPPTQALVMCLLVENIVLFPLALAFMEAREDQGADLKKLATTVAVRLMKNPIIIAVVSGILVSLIGLQLPQFLDRAMQILNGSAAPMALIIIGASLAGAKVTASLKEVSLIAFGKLLLQPIIALLLVIFVVPDMDHTLKQAVVIFSASPMLSVYPIFGSKYGHQVFCSGVLLMTTALSFFSVTLILSLLSLIV</sequence>
<evidence type="ECO:0000256" key="2">
    <source>
        <dbReference type="ARBA" id="ARBA00022448"/>
    </source>
</evidence>
<accession>A0A430KRU7</accession>
<reference evidence="8 9" key="1">
    <citation type="submission" date="2018-11" db="EMBL/GenBank/DDBJ databases">
        <title>The draft genome sequence of Amphritea opalescens ANRC-JH13T.</title>
        <authorList>
            <person name="Fang Z."/>
            <person name="Zhang Y."/>
            <person name="Han X."/>
        </authorList>
    </citation>
    <scope>NUCLEOTIDE SEQUENCE [LARGE SCALE GENOMIC DNA]</scope>
    <source>
        <strain evidence="8 9">ANRC-JH13</strain>
    </source>
</reference>
<feature type="transmembrane region" description="Helical" evidence="7">
    <location>
        <begin position="230"/>
        <end position="251"/>
    </location>
</feature>
<comment type="caution">
    <text evidence="8">The sequence shown here is derived from an EMBL/GenBank/DDBJ whole genome shotgun (WGS) entry which is preliminary data.</text>
</comment>